<name>A0ABQ3BTJ8_9GAMM</name>
<evidence type="ECO:0008006" key="3">
    <source>
        <dbReference type="Google" id="ProtNLM"/>
    </source>
</evidence>
<accession>A0ABQ3BTJ8</accession>
<gene>
    <name evidence="1" type="ORF">GCM10008101_08220</name>
</gene>
<proteinExistence type="predicted"/>
<keyword evidence="2" id="KW-1185">Reference proteome</keyword>
<evidence type="ECO:0000313" key="1">
    <source>
        <dbReference type="EMBL" id="GGZ57068.1"/>
    </source>
</evidence>
<dbReference type="RefSeq" id="WP_189447089.1">
    <property type="nucleotide sequence ID" value="NZ_BMXY01000001.1"/>
</dbReference>
<protein>
    <recommendedName>
        <fullName evidence="3">Beta-lactamase</fullName>
    </recommendedName>
</protein>
<dbReference type="Proteomes" id="UP000643403">
    <property type="component" value="Unassembled WGS sequence"/>
</dbReference>
<dbReference type="EMBL" id="BMXY01000001">
    <property type="protein sequence ID" value="GGZ57068.1"/>
    <property type="molecule type" value="Genomic_DNA"/>
</dbReference>
<evidence type="ECO:0000313" key="2">
    <source>
        <dbReference type="Proteomes" id="UP000643403"/>
    </source>
</evidence>
<sequence length="194" mass="21978">MFTQMVAIATVHGKSYVDYPNHSFREAPAVAAANWVAENWGTFALTKRPFQETTVEETTPTIPGRLTAWFWERLIASGWFEAIGELDHRMLGSGYAGCGQMTYKNGLEEYAQPMWIEGALQRRWPGRRCEPWAAGPRGEGWGCIVLRDAPRDRWVTIIGRTDSGRRARSSGGRWLAPRVVEKFLDGYRFVRPGP</sequence>
<reference evidence="2" key="1">
    <citation type="journal article" date="2019" name="Int. J. Syst. Evol. Microbiol.">
        <title>The Global Catalogue of Microorganisms (GCM) 10K type strain sequencing project: providing services to taxonomists for standard genome sequencing and annotation.</title>
        <authorList>
            <consortium name="The Broad Institute Genomics Platform"/>
            <consortium name="The Broad Institute Genome Sequencing Center for Infectious Disease"/>
            <person name="Wu L."/>
            <person name="Ma J."/>
        </authorList>
    </citation>
    <scope>NUCLEOTIDE SEQUENCE [LARGE SCALE GENOMIC DNA]</scope>
    <source>
        <strain evidence="2">KCTC 22558</strain>
    </source>
</reference>
<comment type="caution">
    <text evidence="1">The sequence shown here is derived from an EMBL/GenBank/DDBJ whole genome shotgun (WGS) entry which is preliminary data.</text>
</comment>
<organism evidence="1 2">
    <name type="scientific">Cognatilysobacter xinjiangensis</name>
    <dbReference type="NCBI Taxonomy" id="546892"/>
    <lineage>
        <taxon>Bacteria</taxon>
        <taxon>Pseudomonadati</taxon>
        <taxon>Pseudomonadota</taxon>
        <taxon>Gammaproteobacteria</taxon>
        <taxon>Lysobacterales</taxon>
        <taxon>Lysobacteraceae</taxon>
        <taxon>Cognatilysobacter</taxon>
    </lineage>
</organism>